<dbReference type="InterPro" id="IPR057721">
    <property type="entry name" value="BCD1_alpha/beta"/>
</dbReference>
<dbReference type="Gene3D" id="3.30.710.10">
    <property type="entry name" value="Potassium Channel Kv1.1, Chain A"/>
    <property type="match status" value="1"/>
</dbReference>
<dbReference type="InterPro" id="IPR000210">
    <property type="entry name" value="BTB/POZ_dom"/>
</dbReference>
<keyword evidence="3" id="KW-0479">Metal-binding</keyword>
<dbReference type="Pfam" id="PF07707">
    <property type="entry name" value="BACK"/>
    <property type="match status" value="1"/>
</dbReference>
<dbReference type="SMART" id="SM00034">
    <property type="entry name" value="CLECT"/>
    <property type="match status" value="1"/>
</dbReference>
<dbReference type="AlphaFoldDB" id="A0A7R9KIC7"/>
<dbReference type="InterPro" id="IPR011705">
    <property type="entry name" value="BACK"/>
</dbReference>
<dbReference type="Pfam" id="PF01344">
    <property type="entry name" value="Kelch_1"/>
    <property type="match status" value="1"/>
</dbReference>
<dbReference type="InterPro" id="IPR007529">
    <property type="entry name" value="Znf_HIT"/>
</dbReference>
<feature type="domain" description="HIT-type" evidence="6">
    <location>
        <begin position="81"/>
        <end position="115"/>
    </location>
</feature>
<evidence type="ECO:0000259" key="5">
    <source>
        <dbReference type="PROSITE" id="PS50097"/>
    </source>
</evidence>
<dbReference type="PROSITE" id="PS51083">
    <property type="entry name" value="ZF_HIT"/>
    <property type="match status" value="1"/>
</dbReference>
<dbReference type="InterPro" id="IPR001304">
    <property type="entry name" value="C-type_lectin-like"/>
</dbReference>
<dbReference type="GO" id="GO:0003779">
    <property type="term" value="F:actin binding"/>
    <property type="evidence" value="ECO:0007669"/>
    <property type="project" value="UniProtKB-KW"/>
</dbReference>
<dbReference type="Gene3D" id="3.10.100.10">
    <property type="entry name" value="Mannose-Binding Protein A, subunit A"/>
    <property type="match status" value="1"/>
</dbReference>
<dbReference type="Pfam" id="PF00651">
    <property type="entry name" value="BTB"/>
    <property type="match status" value="1"/>
</dbReference>
<dbReference type="SUPFAM" id="SSF144232">
    <property type="entry name" value="HIT/MYND zinc finger-like"/>
    <property type="match status" value="1"/>
</dbReference>
<keyword evidence="1" id="KW-0880">Kelch repeat</keyword>
<dbReference type="SMART" id="SM00612">
    <property type="entry name" value="Kelch"/>
    <property type="match status" value="6"/>
</dbReference>
<evidence type="ECO:0000259" key="6">
    <source>
        <dbReference type="PROSITE" id="PS51083"/>
    </source>
</evidence>
<evidence type="ECO:0000313" key="7">
    <source>
        <dbReference type="EMBL" id="CAD7623807.1"/>
    </source>
</evidence>
<dbReference type="PANTHER" id="PTHR45632:SF3">
    <property type="entry name" value="KELCH-LIKE PROTEIN 32"/>
    <property type="match status" value="1"/>
</dbReference>
<dbReference type="InterPro" id="IPR011333">
    <property type="entry name" value="SKP1/BTB/POZ_sf"/>
</dbReference>
<feature type="domain" description="C-type lectin" evidence="4">
    <location>
        <begin position="972"/>
        <end position="1097"/>
    </location>
</feature>
<dbReference type="Pfam" id="PF00059">
    <property type="entry name" value="Lectin_C"/>
    <property type="match status" value="1"/>
</dbReference>
<dbReference type="EMBL" id="OC856474">
    <property type="protein sequence ID" value="CAD7623807.1"/>
    <property type="molecule type" value="Genomic_DNA"/>
</dbReference>
<gene>
    <name evidence="7" type="ORF">OSB1V03_LOCUS4257</name>
</gene>
<evidence type="ECO:0000259" key="4">
    <source>
        <dbReference type="PROSITE" id="PS50041"/>
    </source>
</evidence>
<sequence length="1181" mass="135044">MSDVRHEHVFLFIQQMSATNDDNAIAGQPIAGQLFGLFGCADDYPPDGSNCDQQVVQTGDELVAKEGSMNEEIEAIDANYCVICKSSDTKYCCPKCQLKSCSMICCKTHKLRFNCNGVRDKTTFVKISDFSQQDFLSDYFFLEDVDRTLDNSGRQRRAIINSKNMLPKWLQKLVREARVRGIDLKIMPGGFKRRKQNTTCFMYANNTINWDIEFKFIHALDNKEMKNLDQLLADDLVVSHSEFSCVDRRVSEETPLLTLLSKYIETNDLIDCYERNCKLVLYRKTGIDGISVLFRKENLGSKEHKYYELDVNKTIKDNLVRKKMSSNEISSQLSHSGESTEDVVKNEDSVKKSAFNWEVFDERANALKDLRQKREFVDISLETEDGGQELAHFAVVSALGKYFTECVDKELNSPDVQQETLDNGFVVKKVLLKTVTKSVLKILVDCSYNGYIETNSETVWPLIKTAVEYELLDVLEWSLTFLIRQLDVQNCVELFHLGLKYKHQLSNASYAFIKTNFTEIVNICVNFWTLDLEELKTLLDDDELNIQTERTAFDAIIRWIHYEIDTRKAHLSTLISILRFARLELSFIDNDIMKNALILDDKEAVRIVNTFKDKYNSFTKKKDGNGLYVGLTPVAIRPRIPHEIILAFGGWQEGVPSTLMEAYDLRTNRWFDTKISHDSPRAYHGMQIIDGMVYVIGGTNGTEILNTVQCFNPITRKWFERSPMGDQRCYVSTVSIDGIIYAMGGHNGRQRIKTCEKYNTKEDKWTAFEDMNMSRSDGSAAVHQNKIYIAGGLNDQIIENTVECYDFRDNTWSFIHPMITPRTSLGFVSLNQSLFAIGGNNGFERLQSVERYDFKLRTWLPVGNMNSKRSTFGTVVIGNQLYVIGGYNGQTPICSVERFDSNQMVWKEMKSLKHDRSGLAVCVATGLSNSVDYTFIGKNKKSAKKADKKSDTNDSKDNTSDEIECPNGWTQFENKCFLFYTDKSFLNFYESHIVCKDFFNATLVSIHSKEEQTFLTKYAFFTNKAQNHVWIGARRTFNETFVWEDNSAFNYTNWAKTQPNNLDGKHFCTSLLQSPNLSDLGFWYDDPCADKYHFICQIYLADNTLDSLNNSSALVINTSATVDNSTTERILTFDELKALHNNSANISTISALISSSTVKEKQHFSYYNTVLTVLAVVQLIL</sequence>
<dbReference type="Gene3D" id="3.30.60.190">
    <property type="match status" value="1"/>
</dbReference>
<proteinExistence type="predicted"/>
<evidence type="ECO:0000256" key="2">
    <source>
        <dbReference type="ARBA" id="ARBA00022737"/>
    </source>
</evidence>
<dbReference type="InterPro" id="IPR016187">
    <property type="entry name" value="CTDL_fold"/>
</dbReference>
<keyword evidence="3" id="KW-0863">Zinc-finger</keyword>
<dbReference type="InterPro" id="IPR006652">
    <property type="entry name" value="Kelch_1"/>
</dbReference>
<dbReference type="OrthoDB" id="191037at2759"/>
<reference evidence="7" key="1">
    <citation type="submission" date="2020-11" db="EMBL/GenBank/DDBJ databases">
        <authorList>
            <person name="Tran Van P."/>
        </authorList>
    </citation>
    <scope>NUCLEOTIDE SEQUENCE</scope>
</reference>
<dbReference type="GO" id="GO:0008270">
    <property type="term" value="F:zinc ion binding"/>
    <property type="evidence" value="ECO:0007669"/>
    <property type="project" value="UniProtKB-UniRule"/>
</dbReference>
<dbReference type="CDD" id="cd23023">
    <property type="entry name" value="zf-HIT_BCD1"/>
    <property type="match status" value="1"/>
</dbReference>
<dbReference type="Pfam" id="PF25790">
    <property type="entry name" value="BCD1"/>
    <property type="match status" value="1"/>
</dbReference>
<dbReference type="PANTHER" id="PTHR45632">
    <property type="entry name" value="LD33804P"/>
    <property type="match status" value="1"/>
</dbReference>
<evidence type="ECO:0000256" key="3">
    <source>
        <dbReference type="PROSITE-ProRule" id="PRU00453"/>
    </source>
</evidence>
<dbReference type="Gene3D" id="2.120.10.80">
    <property type="entry name" value="Kelch-type beta propeller"/>
    <property type="match status" value="2"/>
</dbReference>
<dbReference type="Proteomes" id="UP000759131">
    <property type="component" value="Unassembled WGS sequence"/>
</dbReference>
<dbReference type="CDD" id="cd00037">
    <property type="entry name" value="CLECT"/>
    <property type="match status" value="1"/>
</dbReference>
<dbReference type="PROSITE" id="PS50041">
    <property type="entry name" value="C_TYPE_LECTIN_2"/>
    <property type="match status" value="1"/>
</dbReference>
<keyword evidence="8" id="KW-1185">Reference proteome</keyword>
<accession>A0A7R9KIC7</accession>
<dbReference type="Gene3D" id="1.25.40.420">
    <property type="match status" value="1"/>
</dbReference>
<dbReference type="PROSITE" id="PS50097">
    <property type="entry name" value="BTB"/>
    <property type="match status" value="1"/>
</dbReference>
<dbReference type="SUPFAM" id="SSF117281">
    <property type="entry name" value="Kelch motif"/>
    <property type="match status" value="2"/>
</dbReference>
<feature type="domain" description="BTB" evidence="5">
    <location>
        <begin position="377"/>
        <end position="456"/>
    </location>
</feature>
<dbReference type="SUPFAM" id="SSF54695">
    <property type="entry name" value="POZ domain"/>
    <property type="match status" value="1"/>
</dbReference>
<organism evidence="7">
    <name type="scientific">Medioppia subpectinata</name>
    <dbReference type="NCBI Taxonomy" id="1979941"/>
    <lineage>
        <taxon>Eukaryota</taxon>
        <taxon>Metazoa</taxon>
        <taxon>Ecdysozoa</taxon>
        <taxon>Arthropoda</taxon>
        <taxon>Chelicerata</taxon>
        <taxon>Arachnida</taxon>
        <taxon>Acari</taxon>
        <taxon>Acariformes</taxon>
        <taxon>Sarcoptiformes</taxon>
        <taxon>Oribatida</taxon>
        <taxon>Brachypylina</taxon>
        <taxon>Oppioidea</taxon>
        <taxon>Oppiidae</taxon>
        <taxon>Medioppia</taxon>
    </lineage>
</organism>
<dbReference type="InterPro" id="IPR015915">
    <property type="entry name" value="Kelch-typ_b-propeller"/>
</dbReference>
<keyword evidence="2" id="KW-0677">Repeat</keyword>
<dbReference type="SUPFAM" id="SSF56436">
    <property type="entry name" value="C-type lectin-like"/>
    <property type="match status" value="1"/>
</dbReference>
<protein>
    <submittedName>
        <fullName evidence="7">Uncharacterized protein</fullName>
    </submittedName>
</protein>
<evidence type="ECO:0000313" key="8">
    <source>
        <dbReference type="Proteomes" id="UP000759131"/>
    </source>
</evidence>
<dbReference type="InterPro" id="IPR016186">
    <property type="entry name" value="C-type_lectin-like/link_sf"/>
</dbReference>
<keyword evidence="3" id="KW-0862">Zinc</keyword>
<dbReference type="Pfam" id="PF24681">
    <property type="entry name" value="Kelch_KLHDC2_KLHL20_DRC7"/>
    <property type="match status" value="1"/>
</dbReference>
<dbReference type="EMBL" id="CAJPIZ010001899">
    <property type="protein sequence ID" value="CAG2104237.1"/>
    <property type="molecule type" value="Genomic_DNA"/>
</dbReference>
<name>A0A7R9KIC7_9ACAR</name>
<dbReference type="SMART" id="SM00875">
    <property type="entry name" value="BACK"/>
    <property type="match status" value="1"/>
</dbReference>
<evidence type="ECO:0000256" key="1">
    <source>
        <dbReference type="ARBA" id="ARBA00022441"/>
    </source>
</evidence>